<feature type="region of interest" description="Disordered" evidence="7">
    <location>
        <begin position="350"/>
        <end position="369"/>
    </location>
</feature>
<dbReference type="SMART" id="SM00398">
    <property type="entry name" value="HMG"/>
    <property type="match status" value="1"/>
</dbReference>
<accession>G2Q2C1</accession>
<dbReference type="InParanoid" id="G2Q2C1"/>
<dbReference type="PROSITE" id="PS50118">
    <property type="entry name" value="HMG_BOX_2"/>
    <property type="match status" value="1"/>
</dbReference>
<evidence type="ECO:0000256" key="1">
    <source>
        <dbReference type="ARBA" id="ARBA00004123"/>
    </source>
</evidence>
<dbReference type="InterPro" id="IPR036910">
    <property type="entry name" value="HMG_box_dom_sf"/>
</dbReference>
<feature type="region of interest" description="Disordered" evidence="7">
    <location>
        <begin position="1"/>
        <end position="23"/>
    </location>
</feature>
<dbReference type="CDD" id="cd01389">
    <property type="entry name" value="HMG-box_ROX1-like"/>
    <property type="match status" value="1"/>
</dbReference>
<dbReference type="HOGENOM" id="CLU_022445_2_0_1"/>
<sequence>MDRHTPPSPAPTKAEPLPTGFHELIQHNASASYPCGMIHAESIQAHSQPASRYGTPDDSPYGPLPEPYGTPATSPPTPSRGSDVASGRSNVRGEASAKILGPRSTRIEKSTPKRKKERARPLKNMPVLDKPMSELTKGSSIPIADIEAYVNRPAEVRRQEVETGKNPGRVKRPMNAFMLYRKAYQQRAKEWASQHNHQVVSRVCGLSWPLEPEHVRQQFKFWADTERDNHQKAHPNYKFTPAKPHKPPPKFDAEYGEQSDGSDLEDYDWAGVADQGIRSATHTPGADSDYIPTRSVYAAAHPHPNQFAGTHPLSMLRHTRSTGLGFDPGKPLPGMYDGLQAQYYETHMRNQHHQQRHQQPGAGDEVLMHRTPSPSLAFQQPTAAGLHPYYDLDQYQQKIESQVAQAQAQAQSQSQPHQHQQQHHAHHQFEHRIDPSLLSQEGSIFDAGSFNGLPSMFGGSLGAATQQTWQATQLASATEADGQFSNAFMGLAEPLSLEQQTQFLGGEWQVEPLPDAAHLDTSWVDQKD</sequence>
<dbReference type="RefSeq" id="XP_003659491.1">
    <property type="nucleotide sequence ID" value="XM_003659443.1"/>
</dbReference>
<dbReference type="InterPro" id="IPR009071">
    <property type="entry name" value="HMG_box_dom"/>
</dbReference>
<dbReference type="OrthoDB" id="2307332at2759"/>
<dbReference type="PANTHER" id="PTHR45803">
    <property type="entry name" value="SOX100B"/>
    <property type="match status" value="1"/>
</dbReference>
<evidence type="ECO:0000313" key="9">
    <source>
        <dbReference type="EMBL" id="AEO54246.1"/>
    </source>
</evidence>
<dbReference type="Proteomes" id="UP000007322">
    <property type="component" value="Chromosome 1"/>
</dbReference>
<dbReference type="eggNOG" id="KOG0528">
    <property type="taxonomic scope" value="Eukaryota"/>
</dbReference>
<evidence type="ECO:0000259" key="8">
    <source>
        <dbReference type="PROSITE" id="PS50118"/>
    </source>
</evidence>
<dbReference type="InterPro" id="IPR050917">
    <property type="entry name" value="SOX_TF"/>
</dbReference>
<protein>
    <recommendedName>
        <fullName evidence="8">HMG box domain-containing protein</fullName>
    </recommendedName>
</protein>
<dbReference type="GO" id="GO:0000981">
    <property type="term" value="F:DNA-binding transcription factor activity, RNA polymerase II-specific"/>
    <property type="evidence" value="ECO:0007669"/>
    <property type="project" value="TreeGrafter"/>
</dbReference>
<dbReference type="EMBL" id="CP003002">
    <property type="protein sequence ID" value="AEO54246.1"/>
    <property type="molecule type" value="Genomic_DNA"/>
</dbReference>
<dbReference type="GeneID" id="11508139"/>
<feature type="compositionally biased region" description="Low complexity" evidence="7">
    <location>
        <begin position="401"/>
        <end position="419"/>
    </location>
</feature>
<evidence type="ECO:0000256" key="2">
    <source>
        <dbReference type="ARBA" id="ARBA00023015"/>
    </source>
</evidence>
<dbReference type="PANTHER" id="PTHR45803:SF5">
    <property type="entry name" value="SOX100B"/>
    <property type="match status" value="1"/>
</dbReference>
<dbReference type="Gene3D" id="1.10.30.10">
    <property type="entry name" value="High mobility group box domain"/>
    <property type="match status" value="1"/>
</dbReference>
<comment type="subcellular location">
    <subcellularLocation>
        <location evidence="1">Nucleus</location>
    </subcellularLocation>
</comment>
<keyword evidence="4" id="KW-0804">Transcription</keyword>
<feature type="compositionally biased region" description="Pro residues" evidence="7">
    <location>
        <begin position="1"/>
        <end position="10"/>
    </location>
</feature>
<dbReference type="GO" id="GO:0005634">
    <property type="term" value="C:nucleus"/>
    <property type="evidence" value="ECO:0007669"/>
    <property type="project" value="UniProtKB-SubCell"/>
</dbReference>
<dbReference type="VEuPathDB" id="FungiDB:MYCTH_2115094"/>
<dbReference type="OMA" id="SWPMEPE"/>
<keyword evidence="10" id="KW-1185">Reference proteome</keyword>
<dbReference type="KEGG" id="mtm:MYCTH_2115094"/>
<gene>
    <name evidence="9" type="ORF">MYCTH_2115094</name>
</gene>
<keyword evidence="3 6" id="KW-0238">DNA-binding</keyword>
<feature type="compositionally biased region" description="Pro residues" evidence="7">
    <location>
        <begin position="62"/>
        <end position="78"/>
    </location>
</feature>
<feature type="DNA-binding region" description="HMG box" evidence="6">
    <location>
        <begin position="170"/>
        <end position="238"/>
    </location>
</feature>
<dbReference type="Pfam" id="PF00505">
    <property type="entry name" value="HMG_box"/>
    <property type="match status" value="1"/>
</dbReference>
<keyword evidence="5 6" id="KW-0539">Nucleus</keyword>
<dbReference type="GO" id="GO:0000978">
    <property type="term" value="F:RNA polymerase II cis-regulatory region sequence-specific DNA binding"/>
    <property type="evidence" value="ECO:0007669"/>
    <property type="project" value="TreeGrafter"/>
</dbReference>
<reference evidence="9 10" key="1">
    <citation type="journal article" date="2011" name="Nat. Biotechnol.">
        <title>Comparative genomic analysis of the thermophilic biomass-degrading fungi Myceliophthora thermophila and Thielavia terrestris.</title>
        <authorList>
            <person name="Berka R.M."/>
            <person name="Grigoriev I.V."/>
            <person name="Otillar R."/>
            <person name="Salamov A."/>
            <person name="Grimwood J."/>
            <person name="Reid I."/>
            <person name="Ishmael N."/>
            <person name="John T."/>
            <person name="Darmond C."/>
            <person name="Moisan M.-C."/>
            <person name="Henrissat B."/>
            <person name="Coutinho P.M."/>
            <person name="Lombard V."/>
            <person name="Natvig D.O."/>
            <person name="Lindquist E."/>
            <person name="Schmutz J."/>
            <person name="Lucas S."/>
            <person name="Harris P."/>
            <person name="Powlowski J."/>
            <person name="Bellemare A."/>
            <person name="Taylor D."/>
            <person name="Butler G."/>
            <person name="de Vries R.P."/>
            <person name="Allijn I.E."/>
            <person name="van den Brink J."/>
            <person name="Ushinsky S."/>
            <person name="Storms R."/>
            <person name="Powell A.J."/>
            <person name="Paulsen I.T."/>
            <person name="Elbourne L.D.H."/>
            <person name="Baker S.E."/>
            <person name="Magnuson J."/>
            <person name="LaBoissiere S."/>
            <person name="Clutterbuck A.J."/>
            <person name="Martinez D."/>
            <person name="Wogulis M."/>
            <person name="de Leon A.L."/>
            <person name="Rey M.W."/>
            <person name="Tsang A."/>
        </authorList>
    </citation>
    <scope>NUCLEOTIDE SEQUENCE [LARGE SCALE GENOMIC DNA]</scope>
    <source>
        <strain evidence="10">ATCC 42464 / BCRC 31852 / DSM 1799</strain>
    </source>
</reference>
<feature type="region of interest" description="Disordered" evidence="7">
    <location>
        <begin position="43"/>
        <end position="120"/>
    </location>
</feature>
<evidence type="ECO:0000256" key="3">
    <source>
        <dbReference type="ARBA" id="ARBA00023125"/>
    </source>
</evidence>
<feature type="region of interest" description="Disordered" evidence="7">
    <location>
        <begin position="401"/>
        <end position="429"/>
    </location>
</feature>
<feature type="domain" description="HMG box" evidence="8">
    <location>
        <begin position="170"/>
        <end position="238"/>
    </location>
</feature>
<evidence type="ECO:0000256" key="5">
    <source>
        <dbReference type="ARBA" id="ARBA00023242"/>
    </source>
</evidence>
<evidence type="ECO:0000256" key="6">
    <source>
        <dbReference type="PROSITE-ProRule" id="PRU00267"/>
    </source>
</evidence>
<dbReference type="STRING" id="573729.G2Q2C1"/>
<keyword evidence="2" id="KW-0805">Transcription regulation</keyword>
<dbReference type="SUPFAM" id="SSF47095">
    <property type="entry name" value="HMG-box"/>
    <property type="match status" value="1"/>
</dbReference>
<proteinExistence type="predicted"/>
<dbReference type="AlphaFoldDB" id="G2Q2C1"/>
<evidence type="ECO:0000313" key="10">
    <source>
        <dbReference type="Proteomes" id="UP000007322"/>
    </source>
</evidence>
<evidence type="ECO:0000256" key="7">
    <source>
        <dbReference type="SAM" id="MobiDB-lite"/>
    </source>
</evidence>
<name>G2Q2C1_THET4</name>
<organism evidence="9 10">
    <name type="scientific">Thermothelomyces thermophilus (strain ATCC 42464 / BCRC 31852 / DSM 1799)</name>
    <name type="common">Sporotrichum thermophile</name>
    <dbReference type="NCBI Taxonomy" id="573729"/>
    <lineage>
        <taxon>Eukaryota</taxon>
        <taxon>Fungi</taxon>
        <taxon>Dikarya</taxon>
        <taxon>Ascomycota</taxon>
        <taxon>Pezizomycotina</taxon>
        <taxon>Sordariomycetes</taxon>
        <taxon>Sordariomycetidae</taxon>
        <taxon>Sordariales</taxon>
        <taxon>Chaetomiaceae</taxon>
        <taxon>Thermothelomyces</taxon>
    </lineage>
</organism>
<evidence type="ECO:0000256" key="4">
    <source>
        <dbReference type="ARBA" id="ARBA00023163"/>
    </source>
</evidence>